<feature type="domain" description="HDOD" evidence="1">
    <location>
        <begin position="137"/>
        <end position="273"/>
    </location>
</feature>
<keyword evidence="3" id="KW-1185">Reference proteome</keyword>
<sequence length="406" mass="46208">MLLTNKHYTPEAIEITRKITEQVQHRFNQWLISPKYSVNHDDVDLLLSLEGRYCEDVIFDEADRISRNQRILLLCEQERVTAKNEKIAAKQKTLKSVIDDVSSAAEDMLCAKFDSTLVSSLYTHLPDFSLFASSAFSPSLSFTKLNTLAESSRQLSSSLIEFVSNPEFSEKFGKKPRLISDPKVAIGLLGIENCRMLFPVIMAQSMLKWSDDNTKHIAPKVWQHLVVTSSATKLRLQETVAKEEDVGILLGVLRTLPLFLICNHFTQVFEDALVTTMMKYREVIDQREKYYACSEVMPNLEFLAAVIQRTELKIAKKLIKHIDWDANSSYIQQALLEDIDDLPISERSVYGAALAQARAFSIYDSLESSQIFNVKHKPYWFANVQMSNSSISKVKAHKPGKLTLQM</sequence>
<dbReference type="Pfam" id="PF08668">
    <property type="entry name" value="HDOD"/>
    <property type="match status" value="1"/>
</dbReference>
<accession>A0ABV4NGC1</accession>
<dbReference type="Gene3D" id="1.10.3210.10">
    <property type="entry name" value="Hypothetical protein af1432"/>
    <property type="match status" value="1"/>
</dbReference>
<proteinExistence type="predicted"/>
<protein>
    <submittedName>
        <fullName evidence="2">HDOD domain-containing protein</fullName>
    </submittedName>
</protein>
<evidence type="ECO:0000313" key="2">
    <source>
        <dbReference type="EMBL" id="MFA0570307.1"/>
    </source>
</evidence>
<gene>
    <name evidence="2" type="ORF">AB4566_18740</name>
</gene>
<evidence type="ECO:0000313" key="3">
    <source>
        <dbReference type="Proteomes" id="UP001570417"/>
    </source>
</evidence>
<organism evidence="2 3">
    <name type="scientific">Vibrio gallaecicus</name>
    <dbReference type="NCBI Taxonomy" id="552386"/>
    <lineage>
        <taxon>Bacteria</taxon>
        <taxon>Pseudomonadati</taxon>
        <taxon>Pseudomonadota</taxon>
        <taxon>Gammaproteobacteria</taxon>
        <taxon>Vibrionales</taxon>
        <taxon>Vibrionaceae</taxon>
        <taxon>Vibrio</taxon>
    </lineage>
</organism>
<name>A0ABV4NGC1_9VIBR</name>
<comment type="caution">
    <text evidence="2">The sequence shown here is derived from an EMBL/GenBank/DDBJ whole genome shotgun (WGS) entry which is preliminary data.</text>
</comment>
<evidence type="ECO:0000259" key="1">
    <source>
        <dbReference type="Pfam" id="PF08668"/>
    </source>
</evidence>
<dbReference type="EMBL" id="JBFRUW010000074">
    <property type="protein sequence ID" value="MFA0570307.1"/>
    <property type="molecule type" value="Genomic_DNA"/>
</dbReference>
<dbReference type="InterPro" id="IPR013976">
    <property type="entry name" value="HDOD"/>
</dbReference>
<dbReference type="RefSeq" id="WP_372267721.1">
    <property type="nucleotide sequence ID" value="NZ_JBFRUW010000074.1"/>
</dbReference>
<dbReference type="Proteomes" id="UP001570417">
    <property type="component" value="Unassembled WGS sequence"/>
</dbReference>
<reference evidence="2 3" key="1">
    <citation type="journal article" date="2024" name="ISME J.">
        <title>Tailless and filamentous prophages are predominant in marine Vibrio.</title>
        <authorList>
            <person name="Steensen K."/>
            <person name="Seneca J."/>
            <person name="Bartlau N."/>
            <person name="Yu X.A."/>
            <person name="Hussain F.A."/>
            <person name="Polz M.F."/>
        </authorList>
    </citation>
    <scope>NUCLEOTIDE SEQUENCE [LARGE SCALE GENOMIC DNA]</scope>
    <source>
        <strain evidence="2 3">10N.222.51.A1</strain>
    </source>
</reference>
<dbReference type="SUPFAM" id="SSF109604">
    <property type="entry name" value="HD-domain/PDEase-like"/>
    <property type="match status" value="1"/>
</dbReference>